<dbReference type="PANTHER" id="PTHR34449">
    <property type="entry name" value="RHO TERMINATION FACTOR"/>
    <property type="match status" value="1"/>
</dbReference>
<name>A0AAF0Z8B0_9CHRO</name>
<feature type="domain" description="Rho termination factor-like N-terminal" evidence="1">
    <location>
        <begin position="202"/>
        <end position="232"/>
    </location>
</feature>
<organism evidence="2">
    <name type="scientific">Cyanobacterium aponinum AL20115</name>
    <dbReference type="NCBI Taxonomy" id="3090662"/>
    <lineage>
        <taxon>Bacteria</taxon>
        <taxon>Bacillati</taxon>
        <taxon>Cyanobacteriota</taxon>
        <taxon>Cyanophyceae</taxon>
        <taxon>Oscillatoriophycideae</taxon>
        <taxon>Chroococcales</taxon>
        <taxon>Geminocystaceae</taxon>
        <taxon>Cyanobacterium</taxon>
    </lineage>
</organism>
<dbReference type="EMBL" id="CP138348">
    <property type="protein sequence ID" value="WPF88111.1"/>
    <property type="molecule type" value="Genomic_DNA"/>
</dbReference>
<dbReference type="Gene3D" id="1.10.720.10">
    <property type="match status" value="1"/>
</dbReference>
<evidence type="ECO:0000313" key="2">
    <source>
        <dbReference type="EMBL" id="WPF88111.1"/>
    </source>
</evidence>
<dbReference type="GO" id="GO:0006353">
    <property type="term" value="P:DNA-templated transcription termination"/>
    <property type="evidence" value="ECO:0007669"/>
    <property type="project" value="InterPro"/>
</dbReference>
<dbReference type="PANTHER" id="PTHR34449:SF2">
    <property type="entry name" value="RHO TERMINATION FACTOR"/>
    <property type="match status" value="1"/>
</dbReference>
<sequence length="236" mass="26714">MKQEIGTLLHLYLDEIELREPIETHPFLISNGAKAINQANDRNWIPLIVKQIDSDKYEVVANSFIFVAAQEAGVKKVWCIVADNSPITEESAKILAQEKIEKINLATASREEIKLGLDYLIKRSINPLVGVNIATATERIDKADRLSWKENLVEIPKLKCGITQGKKLNIFKEVFCLKSLVYSEESEVKTKTIEKEKTSVQDLNKLTLKALKVIAKERGYSGYSKMKKQELIKLLS</sequence>
<reference evidence="2" key="1">
    <citation type="submission" date="2023-11" db="EMBL/GenBank/DDBJ databases">
        <title>Genome sequence of Cyanobacterium aponinum BCRC AL20115.</title>
        <authorList>
            <person name="Chang H.-Y."/>
            <person name="Lin K.-M."/>
            <person name="Hsueh H.-T."/>
            <person name="Chu H.-A."/>
            <person name="Kuo C.-H."/>
        </authorList>
    </citation>
    <scope>NUCLEOTIDE SEQUENCE</scope>
    <source>
        <strain evidence="2">AL20115</strain>
    </source>
</reference>
<evidence type="ECO:0000259" key="1">
    <source>
        <dbReference type="Pfam" id="PF07498"/>
    </source>
</evidence>
<dbReference type="InterPro" id="IPR036269">
    <property type="entry name" value="Rho_N_sf"/>
</dbReference>
<accession>A0AAF0Z8B0</accession>
<protein>
    <submittedName>
        <fullName evidence="2">Rho termination factor N-terminal domain-containing protein</fullName>
    </submittedName>
</protein>
<dbReference type="Pfam" id="PF07498">
    <property type="entry name" value="Rho_N"/>
    <property type="match status" value="1"/>
</dbReference>
<gene>
    <name evidence="2" type="ORF">SAY89_15100</name>
</gene>
<dbReference type="RefSeq" id="WP_320001332.1">
    <property type="nucleotide sequence ID" value="NZ_CP138348.1"/>
</dbReference>
<dbReference type="SUPFAM" id="SSF68912">
    <property type="entry name" value="Rho N-terminal domain-like"/>
    <property type="match status" value="1"/>
</dbReference>
<dbReference type="AlphaFoldDB" id="A0AAF0Z8B0"/>
<proteinExistence type="predicted"/>
<dbReference type="InterPro" id="IPR011112">
    <property type="entry name" value="Rho-like_N"/>
</dbReference>